<evidence type="ECO:0000256" key="4">
    <source>
        <dbReference type="SAM" id="MobiDB-lite"/>
    </source>
</evidence>
<evidence type="ECO:0000256" key="2">
    <source>
        <dbReference type="ARBA" id="ARBA00022614"/>
    </source>
</evidence>
<dbReference type="GO" id="GO:0031267">
    <property type="term" value="F:small GTPase binding"/>
    <property type="evidence" value="ECO:0007669"/>
    <property type="project" value="TreeGrafter"/>
</dbReference>
<sequence>MEERQSHGSSTGGVLVADLQVSPNPPEDSTEHVLSTLIKHSERQAGIEWPQAVSELSWSVDSLGIGFLVLSFLKKGKVHLPLRSFDVSKCEVSASKIFFLLSFLPASVDELTFGPATARGPALPLLCRFLEGRQDAASTAGASTETACLRLRSLTFAAGTIDLAEAPELFQLLPSELESLDLTDNLLSNASSDSTLDRKAVAALVEAVQAGKVSRLHTLILENTELEEEGVHALCSAMAAVKPLQIETLNLSGNRITCKNSLSQILRRDTLPKLQVLRLRLTGPLPSILVELAEAIEACELLSLQTLDLGGQWVGQRGGREVAESFRASTLPCLKELEVWVTGSAEPLLSALKSEDRPPLLETVNLSLFRPSHDQAKLLGGGELFFIQTLDVHLDEAASVTAFTSAAMNASQPPARQELFLRLGGTGASDDRAMKGLASALRVGRFGCLRELTLDSFGTMREKGKAALLEAFCNVQLPILDCLRLEKQGLTDTDVGKLAEAAGAGNFPSLRTLTLSSNPNFGRKGMERLMGAVCEGALDRVEQLNFSETAMGGGTEVIAAAVRAGKLTSLRVLKLRESGLTSEGLQALGAALLVNPLPCIRKLRLNGNELVGRDGMEGLMKGICEGGLPVLEDLDLSRTKMGEGGRALAAAVGTGRLKRLKVLNIFQSQWTADGMQALGKAIGDSPLQFLEELMLSGNTEIRLKEFLEALRPYCLPRLQRLHLMNFGVAAAQGKDLIAWAQKEGKLPGSLEIYL</sequence>
<name>A0A0G4HJZ6_9ALVE</name>
<dbReference type="Pfam" id="PF13516">
    <property type="entry name" value="LRR_6"/>
    <property type="match status" value="1"/>
</dbReference>
<dbReference type="InterPro" id="IPR027038">
    <property type="entry name" value="RanGap"/>
</dbReference>
<dbReference type="PhylomeDB" id="A0A0G4HJZ6"/>
<gene>
    <name evidence="5" type="ORF">Cvel_28332</name>
</gene>
<organism evidence="5">
    <name type="scientific">Chromera velia CCMP2878</name>
    <dbReference type="NCBI Taxonomy" id="1169474"/>
    <lineage>
        <taxon>Eukaryota</taxon>
        <taxon>Sar</taxon>
        <taxon>Alveolata</taxon>
        <taxon>Colpodellida</taxon>
        <taxon>Chromeraceae</taxon>
        <taxon>Chromera</taxon>
    </lineage>
</organism>
<keyword evidence="1" id="KW-0343">GTPase activation</keyword>
<evidence type="ECO:0000256" key="3">
    <source>
        <dbReference type="ARBA" id="ARBA00022737"/>
    </source>
</evidence>
<evidence type="ECO:0000313" key="5">
    <source>
        <dbReference type="EMBL" id="CEM44406.1"/>
    </source>
</evidence>
<accession>A0A0G4HJZ6</accession>
<dbReference type="Gene3D" id="3.80.10.10">
    <property type="entry name" value="Ribonuclease Inhibitor"/>
    <property type="match status" value="2"/>
</dbReference>
<reference evidence="5" key="1">
    <citation type="submission" date="2014-11" db="EMBL/GenBank/DDBJ databases">
        <authorList>
            <person name="Otto D Thomas"/>
            <person name="Naeem Raeece"/>
        </authorList>
    </citation>
    <scope>NUCLEOTIDE SEQUENCE</scope>
</reference>
<dbReference type="SMART" id="SM00368">
    <property type="entry name" value="LRR_RI"/>
    <property type="match status" value="7"/>
</dbReference>
<feature type="region of interest" description="Disordered" evidence="4">
    <location>
        <begin position="1"/>
        <end position="28"/>
    </location>
</feature>
<dbReference type="GO" id="GO:0006913">
    <property type="term" value="P:nucleocytoplasmic transport"/>
    <property type="evidence" value="ECO:0007669"/>
    <property type="project" value="TreeGrafter"/>
</dbReference>
<dbReference type="PANTHER" id="PTHR24113:SF12">
    <property type="entry name" value="RAN GTPASE-ACTIVATING PROTEIN 1"/>
    <property type="match status" value="1"/>
</dbReference>
<dbReference type="GO" id="GO:0048471">
    <property type="term" value="C:perinuclear region of cytoplasm"/>
    <property type="evidence" value="ECO:0007669"/>
    <property type="project" value="TreeGrafter"/>
</dbReference>
<dbReference type="AlphaFoldDB" id="A0A0G4HJZ6"/>
<dbReference type="EMBL" id="CDMZ01002923">
    <property type="protein sequence ID" value="CEM44406.1"/>
    <property type="molecule type" value="Genomic_DNA"/>
</dbReference>
<keyword evidence="2" id="KW-0433">Leucine-rich repeat</keyword>
<dbReference type="GO" id="GO:0005634">
    <property type="term" value="C:nucleus"/>
    <property type="evidence" value="ECO:0007669"/>
    <property type="project" value="TreeGrafter"/>
</dbReference>
<proteinExistence type="predicted"/>
<dbReference type="GO" id="GO:0005096">
    <property type="term" value="F:GTPase activator activity"/>
    <property type="evidence" value="ECO:0007669"/>
    <property type="project" value="UniProtKB-KW"/>
</dbReference>
<dbReference type="SUPFAM" id="SSF52047">
    <property type="entry name" value="RNI-like"/>
    <property type="match status" value="2"/>
</dbReference>
<keyword evidence="3" id="KW-0677">Repeat</keyword>
<protein>
    <submittedName>
        <fullName evidence="5">Uncharacterized protein</fullName>
    </submittedName>
</protein>
<dbReference type="InterPro" id="IPR001611">
    <property type="entry name" value="Leu-rich_rpt"/>
</dbReference>
<dbReference type="InterPro" id="IPR032675">
    <property type="entry name" value="LRR_dom_sf"/>
</dbReference>
<dbReference type="VEuPathDB" id="CryptoDB:Cvel_28332"/>
<dbReference type="GO" id="GO:0005829">
    <property type="term" value="C:cytosol"/>
    <property type="evidence" value="ECO:0007669"/>
    <property type="project" value="TreeGrafter"/>
</dbReference>
<dbReference type="PANTHER" id="PTHR24113">
    <property type="entry name" value="RAN GTPASE-ACTIVATING PROTEIN 1"/>
    <property type="match status" value="1"/>
</dbReference>
<evidence type="ECO:0000256" key="1">
    <source>
        <dbReference type="ARBA" id="ARBA00022468"/>
    </source>
</evidence>